<proteinExistence type="inferred from homology"/>
<evidence type="ECO:0000313" key="16">
    <source>
        <dbReference type="Proteomes" id="UP000009223"/>
    </source>
</evidence>
<keyword evidence="14" id="KW-0997">Cell inner membrane</keyword>
<name>F5YN62_TREPZ</name>
<evidence type="ECO:0000256" key="7">
    <source>
        <dbReference type="ARBA" id="ARBA00022801"/>
    </source>
</evidence>
<reference evidence="16" key="1">
    <citation type="submission" date="2009-12" db="EMBL/GenBank/DDBJ databases">
        <title>Complete sequence of Treponema primitia strain ZAS-2.</title>
        <authorList>
            <person name="Tetu S.G."/>
            <person name="Matson E."/>
            <person name="Ren Q."/>
            <person name="Seshadri R."/>
            <person name="Elbourne L."/>
            <person name="Hassan K.A."/>
            <person name="Durkin A."/>
            <person name="Radune D."/>
            <person name="Mohamoud Y."/>
            <person name="Shay R."/>
            <person name="Jin S."/>
            <person name="Zhang X."/>
            <person name="Lucey K."/>
            <person name="Ballor N.R."/>
            <person name="Ottesen E."/>
            <person name="Rosenthal R."/>
            <person name="Allen A."/>
            <person name="Leadbetter J.R."/>
            <person name="Paulsen I.T."/>
        </authorList>
    </citation>
    <scope>NUCLEOTIDE SEQUENCE [LARGE SCALE GENOMIC DNA]</scope>
    <source>
        <strain evidence="16">ATCC BAA-887 / DSM 12427 / ZAS-2</strain>
    </source>
</reference>
<gene>
    <name evidence="14" type="primary">uppP</name>
    <name evidence="15" type="ordered locus">TREPR_0314</name>
</gene>
<comment type="catalytic activity">
    <reaction evidence="13 14">
        <text>di-trans,octa-cis-undecaprenyl diphosphate + H2O = di-trans,octa-cis-undecaprenyl phosphate + phosphate + H(+)</text>
        <dbReference type="Rhea" id="RHEA:28094"/>
        <dbReference type="ChEBI" id="CHEBI:15377"/>
        <dbReference type="ChEBI" id="CHEBI:15378"/>
        <dbReference type="ChEBI" id="CHEBI:43474"/>
        <dbReference type="ChEBI" id="CHEBI:58405"/>
        <dbReference type="ChEBI" id="CHEBI:60392"/>
        <dbReference type="EC" id="3.6.1.27"/>
    </reaction>
</comment>
<comment type="miscellaneous">
    <text evidence="14">Bacitracin is thought to be involved in the inhibition of peptidoglycan synthesis by sequestering undecaprenyl diphosphate, thereby reducing the pool of lipid carrier available.</text>
</comment>
<dbReference type="GO" id="GO:0071555">
    <property type="term" value="P:cell wall organization"/>
    <property type="evidence" value="ECO:0007669"/>
    <property type="project" value="UniProtKB-KW"/>
</dbReference>
<dbReference type="HAMAP" id="MF_01006">
    <property type="entry name" value="Undec_diphosphatase"/>
    <property type="match status" value="1"/>
</dbReference>
<dbReference type="PANTHER" id="PTHR30622">
    <property type="entry name" value="UNDECAPRENYL-DIPHOSPHATASE"/>
    <property type="match status" value="1"/>
</dbReference>
<keyword evidence="10 14" id="KW-0046">Antibiotic resistance</keyword>
<evidence type="ECO:0000256" key="14">
    <source>
        <dbReference type="HAMAP-Rule" id="MF_01006"/>
    </source>
</evidence>
<evidence type="ECO:0000256" key="3">
    <source>
        <dbReference type="ARBA" id="ARBA00012374"/>
    </source>
</evidence>
<keyword evidence="5 14" id="KW-1003">Cell membrane</keyword>
<comment type="function">
    <text evidence="14">Catalyzes the dephosphorylation of undecaprenyl diphosphate (UPP). Confers resistance to bacitracin.</text>
</comment>
<comment type="subcellular location">
    <subcellularLocation>
        <location evidence="14">Cell inner membrane</location>
        <topology evidence="14">Multi-pass membrane protein</topology>
    </subcellularLocation>
    <subcellularLocation>
        <location evidence="1">Cell membrane</location>
        <topology evidence="1">Multi-pass membrane protein</topology>
    </subcellularLocation>
</comment>
<dbReference type="Pfam" id="PF02673">
    <property type="entry name" value="BacA"/>
    <property type="match status" value="1"/>
</dbReference>
<evidence type="ECO:0000256" key="1">
    <source>
        <dbReference type="ARBA" id="ARBA00004651"/>
    </source>
</evidence>
<dbReference type="InterPro" id="IPR003824">
    <property type="entry name" value="UppP"/>
</dbReference>
<feature type="transmembrane region" description="Helical" evidence="14">
    <location>
        <begin position="175"/>
        <end position="196"/>
    </location>
</feature>
<evidence type="ECO:0000313" key="15">
    <source>
        <dbReference type="EMBL" id="AEF86166.1"/>
    </source>
</evidence>
<dbReference type="KEGG" id="tpi:TREPR_0314"/>
<dbReference type="GO" id="GO:0050380">
    <property type="term" value="F:undecaprenyl-diphosphatase activity"/>
    <property type="evidence" value="ECO:0007669"/>
    <property type="project" value="UniProtKB-UniRule"/>
</dbReference>
<evidence type="ECO:0000256" key="4">
    <source>
        <dbReference type="ARBA" id="ARBA00021581"/>
    </source>
</evidence>
<accession>F5YN62</accession>
<keyword evidence="14" id="KW-0573">Peptidoglycan synthesis</keyword>
<dbReference type="GO" id="GO:0046677">
    <property type="term" value="P:response to antibiotic"/>
    <property type="evidence" value="ECO:0007669"/>
    <property type="project" value="UniProtKB-UniRule"/>
</dbReference>
<keyword evidence="14" id="KW-0133">Cell shape</keyword>
<dbReference type="STRING" id="545694.TREPR_0314"/>
<protein>
    <recommendedName>
        <fullName evidence="4 14">Undecaprenyl-diphosphatase</fullName>
        <ecNumber evidence="3 14">3.6.1.27</ecNumber>
    </recommendedName>
    <alternativeName>
        <fullName evidence="12 14">Bacitracin resistance protein</fullName>
    </alternativeName>
    <alternativeName>
        <fullName evidence="11 14">Undecaprenyl pyrophosphate phosphatase</fullName>
    </alternativeName>
</protein>
<evidence type="ECO:0000256" key="2">
    <source>
        <dbReference type="ARBA" id="ARBA00010621"/>
    </source>
</evidence>
<keyword evidence="9 14" id="KW-0472">Membrane</keyword>
<keyword evidence="7 14" id="KW-0378">Hydrolase</keyword>
<dbReference type="eggNOG" id="COG1968">
    <property type="taxonomic scope" value="Bacteria"/>
</dbReference>
<evidence type="ECO:0000256" key="12">
    <source>
        <dbReference type="ARBA" id="ARBA00032932"/>
    </source>
</evidence>
<reference evidence="15 16" key="2">
    <citation type="journal article" date="2011" name="ISME J.">
        <title>RNA-seq reveals cooperative metabolic interactions between two termite-gut spirochete species in co-culture.</title>
        <authorList>
            <person name="Rosenthal A.Z."/>
            <person name="Matson E.G."/>
            <person name="Eldar A."/>
            <person name="Leadbetter J.R."/>
        </authorList>
    </citation>
    <scope>NUCLEOTIDE SEQUENCE [LARGE SCALE GENOMIC DNA]</scope>
    <source>
        <strain evidence="16">ATCC BAA-887 / DSM 12427 / ZAS-2</strain>
    </source>
</reference>
<dbReference type="OrthoDB" id="9808289at2"/>
<feature type="transmembrane region" description="Helical" evidence="14">
    <location>
        <begin position="104"/>
        <end position="123"/>
    </location>
</feature>
<evidence type="ECO:0000256" key="6">
    <source>
        <dbReference type="ARBA" id="ARBA00022692"/>
    </source>
</evidence>
<feature type="transmembrane region" description="Helical" evidence="14">
    <location>
        <begin position="41"/>
        <end position="60"/>
    </location>
</feature>
<keyword evidence="16" id="KW-1185">Reference proteome</keyword>
<dbReference type="RefSeq" id="WP_015709681.1">
    <property type="nucleotide sequence ID" value="NC_015578.1"/>
</dbReference>
<evidence type="ECO:0000256" key="8">
    <source>
        <dbReference type="ARBA" id="ARBA00022989"/>
    </source>
</evidence>
<evidence type="ECO:0000256" key="10">
    <source>
        <dbReference type="ARBA" id="ARBA00023251"/>
    </source>
</evidence>
<dbReference type="Proteomes" id="UP000009223">
    <property type="component" value="Chromosome"/>
</dbReference>
<feature type="transmembrane region" description="Helical" evidence="14">
    <location>
        <begin position="72"/>
        <end position="92"/>
    </location>
</feature>
<feature type="transmembrane region" description="Helical" evidence="14">
    <location>
        <begin position="135"/>
        <end position="154"/>
    </location>
</feature>
<feature type="transmembrane region" description="Helical" evidence="14">
    <location>
        <begin position="208"/>
        <end position="231"/>
    </location>
</feature>
<dbReference type="EMBL" id="CP001843">
    <property type="protein sequence ID" value="AEF86166.1"/>
    <property type="molecule type" value="Genomic_DNA"/>
</dbReference>
<dbReference type="PANTHER" id="PTHR30622:SF4">
    <property type="entry name" value="UNDECAPRENYL-DIPHOSPHATASE"/>
    <property type="match status" value="1"/>
</dbReference>
<dbReference type="GO" id="GO:0009252">
    <property type="term" value="P:peptidoglycan biosynthetic process"/>
    <property type="evidence" value="ECO:0007669"/>
    <property type="project" value="UniProtKB-KW"/>
</dbReference>
<comment type="similarity">
    <text evidence="2 14">Belongs to the UppP family.</text>
</comment>
<dbReference type="EC" id="3.6.1.27" evidence="3 14"/>
<dbReference type="GO" id="GO:0008360">
    <property type="term" value="P:regulation of cell shape"/>
    <property type="evidence" value="ECO:0007669"/>
    <property type="project" value="UniProtKB-KW"/>
</dbReference>
<dbReference type="HOGENOM" id="CLU_060296_1_2_12"/>
<sequence length="265" mass="28515">MNIFEAIILGVVQGLTEFLPVSSSGHLVLLQKIFGISEPVLLFDTMVHLGTLVAVFIVLWEDIWSILRRIVQPLTGFLILGTIPTVIIALVFKDTIEGAFQSAAFLGFSFLFTAAALMGSEFLSHRPGKARPQTAMGWFDALIIGICQAIAIIPGVSRSGLTLSGSLSRKLDRDFAARFSFLLSIPAILGALVLQLKGVLDGEPLGSIGIAPIIAGTLSAGVVGFFAIKFMLRIVKTRSLRGFALYVAILGVLVLGDQYAFHFFF</sequence>
<keyword evidence="14" id="KW-0961">Cell wall biogenesis/degradation</keyword>
<evidence type="ECO:0000256" key="9">
    <source>
        <dbReference type="ARBA" id="ARBA00023136"/>
    </source>
</evidence>
<evidence type="ECO:0000256" key="11">
    <source>
        <dbReference type="ARBA" id="ARBA00032707"/>
    </source>
</evidence>
<evidence type="ECO:0000256" key="5">
    <source>
        <dbReference type="ARBA" id="ARBA00022475"/>
    </source>
</evidence>
<feature type="transmembrane region" description="Helical" evidence="14">
    <location>
        <begin position="243"/>
        <end position="261"/>
    </location>
</feature>
<keyword evidence="6 14" id="KW-0812">Transmembrane</keyword>
<keyword evidence="8 14" id="KW-1133">Transmembrane helix</keyword>
<dbReference type="AlphaFoldDB" id="F5YN62"/>
<evidence type="ECO:0000256" key="13">
    <source>
        <dbReference type="ARBA" id="ARBA00047594"/>
    </source>
</evidence>
<dbReference type="GO" id="GO:0005886">
    <property type="term" value="C:plasma membrane"/>
    <property type="evidence" value="ECO:0007669"/>
    <property type="project" value="UniProtKB-SubCell"/>
</dbReference>
<organism evidence="15 16">
    <name type="scientific">Treponema primitia (strain ATCC BAA-887 / DSM 12427 / ZAS-2)</name>
    <dbReference type="NCBI Taxonomy" id="545694"/>
    <lineage>
        <taxon>Bacteria</taxon>
        <taxon>Pseudomonadati</taxon>
        <taxon>Spirochaetota</taxon>
        <taxon>Spirochaetia</taxon>
        <taxon>Spirochaetales</taxon>
        <taxon>Treponemataceae</taxon>
        <taxon>Treponema</taxon>
    </lineage>
</organism>